<dbReference type="EMBL" id="GBXM01098512">
    <property type="protein sequence ID" value="JAH10065.1"/>
    <property type="molecule type" value="Transcribed_RNA"/>
</dbReference>
<sequence length="31" mass="3537">MHRSYTSCSSRKSLYIDVMGCACVHYPITVQ</sequence>
<proteinExistence type="predicted"/>
<protein>
    <submittedName>
        <fullName evidence="1">Uncharacterized protein</fullName>
    </submittedName>
</protein>
<evidence type="ECO:0000313" key="1">
    <source>
        <dbReference type="EMBL" id="JAH10065.1"/>
    </source>
</evidence>
<dbReference type="AlphaFoldDB" id="A0A0E9Q151"/>
<name>A0A0E9Q151_ANGAN</name>
<reference evidence="1" key="1">
    <citation type="submission" date="2014-11" db="EMBL/GenBank/DDBJ databases">
        <authorList>
            <person name="Amaro Gonzalez C."/>
        </authorList>
    </citation>
    <scope>NUCLEOTIDE SEQUENCE</scope>
</reference>
<reference evidence="1" key="2">
    <citation type="journal article" date="2015" name="Fish Shellfish Immunol.">
        <title>Early steps in the European eel (Anguilla anguilla)-Vibrio vulnificus interaction in the gills: Role of the RtxA13 toxin.</title>
        <authorList>
            <person name="Callol A."/>
            <person name="Pajuelo D."/>
            <person name="Ebbesson L."/>
            <person name="Teles M."/>
            <person name="MacKenzie S."/>
            <person name="Amaro C."/>
        </authorList>
    </citation>
    <scope>NUCLEOTIDE SEQUENCE</scope>
</reference>
<organism evidence="1">
    <name type="scientific">Anguilla anguilla</name>
    <name type="common">European freshwater eel</name>
    <name type="synonym">Muraena anguilla</name>
    <dbReference type="NCBI Taxonomy" id="7936"/>
    <lineage>
        <taxon>Eukaryota</taxon>
        <taxon>Metazoa</taxon>
        <taxon>Chordata</taxon>
        <taxon>Craniata</taxon>
        <taxon>Vertebrata</taxon>
        <taxon>Euteleostomi</taxon>
        <taxon>Actinopterygii</taxon>
        <taxon>Neopterygii</taxon>
        <taxon>Teleostei</taxon>
        <taxon>Anguilliformes</taxon>
        <taxon>Anguillidae</taxon>
        <taxon>Anguilla</taxon>
    </lineage>
</organism>
<accession>A0A0E9Q151</accession>